<keyword evidence="4" id="KW-1185">Reference proteome</keyword>
<dbReference type="Proteomes" id="UP000008311">
    <property type="component" value="Unassembled WGS sequence"/>
</dbReference>
<dbReference type="InterPro" id="IPR045889">
    <property type="entry name" value="MES/HNL"/>
</dbReference>
<evidence type="ECO:0000259" key="2">
    <source>
        <dbReference type="Pfam" id="PF12697"/>
    </source>
</evidence>
<organism evidence="3 4">
    <name type="scientific">Ricinus communis</name>
    <name type="common">Castor bean</name>
    <dbReference type="NCBI Taxonomy" id="3988"/>
    <lineage>
        <taxon>Eukaryota</taxon>
        <taxon>Viridiplantae</taxon>
        <taxon>Streptophyta</taxon>
        <taxon>Embryophyta</taxon>
        <taxon>Tracheophyta</taxon>
        <taxon>Spermatophyta</taxon>
        <taxon>Magnoliopsida</taxon>
        <taxon>eudicotyledons</taxon>
        <taxon>Gunneridae</taxon>
        <taxon>Pentapetalae</taxon>
        <taxon>rosids</taxon>
        <taxon>fabids</taxon>
        <taxon>Malpighiales</taxon>
        <taxon>Euphorbiaceae</taxon>
        <taxon>Acalyphoideae</taxon>
        <taxon>Acalypheae</taxon>
        <taxon>Ricinus</taxon>
    </lineage>
</organism>
<evidence type="ECO:0000313" key="4">
    <source>
        <dbReference type="Proteomes" id="UP000008311"/>
    </source>
</evidence>
<keyword evidence="1" id="KW-0732">Signal</keyword>
<dbReference type="ESTHER" id="ricco-b9rzi8">
    <property type="family name" value="Hydroxynitrile_lyase"/>
</dbReference>
<dbReference type="AlphaFoldDB" id="B9RZI8"/>
<dbReference type="PANTHER" id="PTHR10992:SF1002">
    <property type="entry name" value="SALICYLIC ACID-BINDING PROTEIN 2-LIKE"/>
    <property type="match status" value="1"/>
</dbReference>
<name>B9RZI8_RICCO</name>
<dbReference type="InterPro" id="IPR029058">
    <property type="entry name" value="AB_hydrolase_fold"/>
</dbReference>
<proteinExistence type="predicted"/>
<evidence type="ECO:0000313" key="3">
    <source>
        <dbReference type="EMBL" id="EEF43368.1"/>
    </source>
</evidence>
<keyword evidence="3" id="KW-0378">Hydrolase</keyword>
<dbReference type="GO" id="GO:0080031">
    <property type="term" value="F:methyl salicylate esterase activity"/>
    <property type="evidence" value="ECO:0000318"/>
    <property type="project" value="GO_Central"/>
</dbReference>
<dbReference type="InterPro" id="IPR000073">
    <property type="entry name" value="AB_hydrolase_1"/>
</dbReference>
<dbReference type="Pfam" id="PF12697">
    <property type="entry name" value="Abhydrolase_6"/>
    <property type="match status" value="1"/>
</dbReference>
<dbReference type="eggNOG" id="ENOG502QQWN">
    <property type="taxonomic scope" value="Eukaryota"/>
</dbReference>
<accession>B9RZI8</accession>
<dbReference type="EC" id="3.1.1.78" evidence="3"/>
<dbReference type="GO" id="GO:0009694">
    <property type="term" value="P:jasmonic acid metabolic process"/>
    <property type="evidence" value="ECO:0000318"/>
    <property type="project" value="GO_Central"/>
</dbReference>
<feature type="signal peptide" evidence="1">
    <location>
        <begin position="1"/>
        <end position="25"/>
    </location>
</feature>
<dbReference type="GO" id="GO:0050529">
    <property type="term" value="F:polyneuridine-aldehyde esterase activity"/>
    <property type="evidence" value="ECO:0007669"/>
    <property type="project" value="UniProtKB-EC"/>
</dbReference>
<dbReference type="GO" id="GO:0080030">
    <property type="term" value="F:methyl indole-3-acetate esterase activity"/>
    <property type="evidence" value="ECO:0000318"/>
    <property type="project" value="GO_Central"/>
</dbReference>
<feature type="chain" id="PRO_5002888776" evidence="1">
    <location>
        <begin position="26"/>
        <end position="279"/>
    </location>
</feature>
<feature type="domain" description="AB hydrolase-1" evidence="2">
    <location>
        <begin position="40"/>
        <end position="268"/>
    </location>
</feature>
<gene>
    <name evidence="3" type="ORF">RCOM_0939790</name>
</gene>
<sequence length="279" mass="30334">MEKKQYNQLISLSSFLFLLMNQGLAQAPAPQPAPVLSKPFVLVHGAGHGAWCWYKVLPLLRSSGYNVTAIDLAASGINPLQITVGDLLQSLPANESIILVGHSIGGFAISYAMERFPSKIACAVFIAALMPGPSLNASTVYQEYAAQQGGTLDSQVESDADNNPTSITLGPIFAKEKLYNLSPVEDWTLATTLIRPEPLPSQQDYLSGELAVTTQNYGTIKRVYIRSDQDLALKIDVQNWMIQKNPPNQSVQIAGSDHMVMISKPNELSSVLQQIAQTY</sequence>
<dbReference type="GO" id="GO:0080032">
    <property type="term" value="F:methyl jasmonate esterase activity"/>
    <property type="evidence" value="ECO:0000318"/>
    <property type="project" value="GO_Central"/>
</dbReference>
<dbReference type="SUPFAM" id="SSF53474">
    <property type="entry name" value="alpha/beta-Hydrolases"/>
    <property type="match status" value="1"/>
</dbReference>
<dbReference type="EMBL" id="EQ973834">
    <property type="protein sequence ID" value="EEF43368.1"/>
    <property type="molecule type" value="Genomic_DNA"/>
</dbReference>
<reference evidence="4" key="1">
    <citation type="journal article" date="2010" name="Nat. Biotechnol.">
        <title>Draft genome sequence of the oilseed species Ricinus communis.</title>
        <authorList>
            <person name="Chan A.P."/>
            <person name="Crabtree J."/>
            <person name="Zhao Q."/>
            <person name="Lorenzi H."/>
            <person name="Orvis J."/>
            <person name="Puiu D."/>
            <person name="Melake-Berhan A."/>
            <person name="Jones K.M."/>
            <person name="Redman J."/>
            <person name="Chen G."/>
            <person name="Cahoon E.B."/>
            <person name="Gedil M."/>
            <person name="Stanke M."/>
            <person name="Haas B.J."/>
            <person name="Wortman J.R."/>
            <person name="Fraser-Liggett C.M."/>
            <person name="Ravel J."/>
            <person name="Rabinowicz P.D."/>
        </authorList>
    </citation>
    <scope>NUCLEOTIDE SEQUENCE [LARGE SCALE GENOMIC DNA]</scope>
    <source>
        <strain evidence="4">cv. Hale</strain>
    </source>
</reference>
<dbReference type="GO" id="GO:0009696">
    <property type="term" value="P:salicylic acid metabolic process"/>
    <property type="evidence" value="ECO:0000318"/>
    <property type="project" value="GO_Central"/>
</dbReference>
<dbReference type="PANTHER" id="PTHR10992">
    <property type="entry name" value="METHYLESTERASE FAMILY MEMBER"/>
    <property type="match status" value="1"/>
</dbReference>
<protein>
    <submittedName>
        <fullName evidence="3">Alpha/beta hydrolase, putative</fullName>
        <ecNumber evidence="3">3.1.1.78</ecNumber>
    </submittedName>
</protein>
<dbReference type="Gene3D" id="3.40.50.1820">
    <property type="entry name" value="alpha/beta hydrolase"/>
    <property type="match status" value="1"/>
</dbReference>
<dbReference type="InParanoid" id="B9RZI8"/>
<evidence type="ECO:0000256" key="1">
    <source>
        <dbReference type="SAM" id="SignalP"/>
    </source>
</evidence>